<dbReference type="EMBL" id="CP002158">
    <property type="protein sequence ID" value="ADL27354.1"/>
    <property type="molecule type" value="Genomic_DNA"/>
</dbReference>
<evidence type="ECO:0000259" key="1">
    <source>
        <dbReference type="Pfam" id="PF09603"/>
    </source>
</evidence>
<dbReference type="InterPro" id="IPR011871">
    <property type="entry name" value="Fib_succ_major"/>
</dbReference>
<proteinExistence type="predicted"/>
<accession>D9S9D1</accession>
<dbReference type="NCBIfam" id="TIGR02145">
    <property type="entry name" value="Fib_succ_major"/>
    <property type="match status" value="1"/>
</dbReference>
<evidence type="ECO:0000313" key="2">
    <source>
        <dbReference type="EMBL" id="ADL27354.1"/>
    </source>
</evidence>
<sequence>MTMSPRLKVAERAEAPGSPFSRLIRAGIFYIFCCMKKFVLCASLWIGLFLAACGDDSSVTSPSGKESLSTLTDSRDGQTYKTVVIGKQTWMAQNLNIETEKSFCFNDDSSNCTKYGRLYTWAAAMDSAGEWSSNGKGCGYKSECSAMSPVRGVCPNGWHLPTKAEFETLFSAVGGDSVAGKMLKSTSGWNFAKASGNGSDDYAFSALPVGYRDGGGDYTYVGNEATFWISTEKSDEYAYAMRLIYRNDNADVDYRPKFMAFSVRCVKD</sequence>
<dbReference type="STRING" id="59374.FSU_1066"/>
<organism evidence="2 3">
    <name type="scientific">Fibrobacter succinogenes (strain ATCC 19169 / S85)</name>
    <dbReference type="NCBI Taxonomy" id="59374"/>
    <lineage>
        <taxon>Bacteria</taxon>
        <taxon>Pseudomonadati</taxon>
        <taxon>Fibrobacterota</taxon>
        <taxon>Fibrobacteria</taxon>
        <taxon>Fibrobacterales</taxon>
        <taxon>Fibrobacteraceae</taxon>
        <taxon>Fibrobacter</taxon>
    </lineage>
</organism>
<evidence type="ECO:0000313" key="3">
    <source>
        <dbReference type="Proteomes" id="UP000000517"/>
    </source>
</evidence>
<dbReference type="Pfam" id="PF09603">
    <property type="entry name" value="Fib_succ_major"/>
    <property type="match status" value="1"/>
</dbReference>
<dbReference type="HOGENOM" id="CLU_042629_0_0_0"/>
<feature type="domain" description="Fibrobacter succinogenes major paralogous" evidence="1">
    <location>
        <begin position="83"/>
        <end position="267"/>
    </location>
</feature>
<dbReference type="eggNOG" id="COG4704">
    <property type="taxonomic scope" value="Bacteria"/>
</dbReference>
<gene>
    <name evidence="2" type="ordered locus">FSU_1066</name>
</gene>
<dbReference type="AlphaFoldDB" id="D9S9D1"/>
<dbReference type="KEGG" id="fsc:FSU_1066"/>
<reference evidence="3" key="1">
    <citation type="submission" date="2010-08" db="EMBL/GenBank/DDBJ databases">
        <title>Complete sequence of Fibrobacter succinogenes subsp. succinogenes S85.</title>
        <authorList>
            <person name="Durkin A.S."/>
            <person name="Nelson K.E."/>
            <person name="Morrison M."/>
            <person name="Forsberg C.W."/>
            <person name="Wilson D.B."/>
            <person name="Russell J.B."/>
            <person name="Cann I.K.O."/>
            <person name="Mackie R.I."/>
            <person name="White B.A."/>
        </authorList>
    </citation>
    <scope>NUCLEOTIDE SEQUENCE [LARGE SCALE GENOMIC DNA]</scope>
    <source>
        <strain evidence="3">ATCC 19169 / S85</strain>
    </source>
</reference>
<protein>
    <recommendedName>
        <fullName evidence="1">Fibrobacter succinogenes major paralogous domain-containing protein</fullName>
    </recommendedName>
</protein>
<name>D9S9D1_FIBSS</name>
<dbReference type="Proteomes" id="UP000000517">
    <property type="component" value="Chromosome"/>
</dbReference>